<dbReference type="PANTHER" id="PTHR11010">
    <property type="entry name" value="PROTEASE S28 PRO-X CARBOXYPEPTIDASE-RELATED"/>
    <property type="match status" value="1"/>
</dbReference>
<evidence type="ECO:0000256" key="5">
    <source>
        <dbReference type="ARBA" id="ARBA00023180"/>
    </source>
</evidence>
<feature type="chain" id="PRO_5040976810" description="Peptidase S28" evidence="6">
    <location>
        <begin position="23"/>
        <end position="587"/>
    </location>
</feature>
<evidence type="ECO:0000256" key="3">
    <source>
        <dbReference type="ARBA" id="ARBA00022729"/>
    </source>
</evidence>
<feature type="signal peptide" evidence="6">
    <location>
        <begin position="1"/>
        <end position="22"/>
    </location>
</feature>
<dbReference type="GO" id="GO:0008239">
    <property type="term" value="F:dipeptidyl-peptidase activity"/>
    <property type="evidence" value="ECO:0007669"/>
    <property type="project" value="TreeGrafter"/>
</dbReference>
<evidence type="ECO:0000313" key="7">
    <source>
        <dbReference type="EMBL" id="KAJ4386862.1"/>
    </source>
</evidence>
<proteinExistence type="inferred from homology"/>
<protein>
    <recommendedName>
        <fullName evidence="9">Peptidase S28</fullName>
    </recommendedName>
</protein>
<dbReference type="GO" id="GO:0070008">
    <property type="term" value="F:serine-type exopeptidase activity"/>
    <property type="evidence" value="ECO:0007669"/>
    <property type="project" value="InterPro"/>
</dbReference>
<keyword evidence="8" id="KW-1185">Reference proteome</keyword>
<evidence type="ECO:0000256" key="4">
    <source>
        <dbReference type="ARBA" id="ARBA00022801"/>
    </source>
</evidence>
<evidence type="ECO:0000256" key="2">
    <source>
        <dbReference type="ARBA" id="ARBA00022670"/>
    </source>
</evidence>
<sequence length="587" mass="65080">MYGQSGLPVLLAVLYAALLANAASLSKRSEALLSENPVLRMLRLSKMPEFPSDDGRDYPASWITLPIDHFNASDTRTFQNRYWYNSTFYEPGGPVFWWDVGESNAELYVPDQLAQASGYSTLMTMAERFKGLALLVEHRYYGRVDEGSFPFPVNQTTGRLVDISNYAYLTHEQALEDAVYIANHLEVPGLGISTGANTSSLAPGDGTPWVWIGGSYPGVRGALLRVRNPETFYVTWASSAPVQYSVDMWQYYAQVERSMPRNCSADYTAVTRYVDGIFANGTDDEVRAVKEALAEAVLASPEEPNPTQEDIVGLAEGCDNNCMASLLLLPTNSFQSYGPKVYLIPFCDIMETQNKTDVRTTDNGGLTKAIAPASGLALEHDIATAWNAFLLALKITNYDESPSSGEPVVEVSTYSWGWQFCTEAGFYQRGNPDNPHTIQSQFISLESVQSYCDWLFDGLNPLPNVTTVNKYGGWNMQPSNTMWTGGEYDPWRSFSPQSTEEGSPMRRTTQVIPACNEPPKGTDLFGMVYEGMAHVSDQRAQMYNASDPNGEFSADGLRKVRNQESYYVAEALLGRALEKWLPCYGAK</sequence>
<keyword evidence="2" id="KW-0645">Protease</keyword>
<dbReference type="InterPro" id="IPR008758">
    <property type="entry name" value="Peptidase_S28"/>
</dbReference>
<dbReference type="GO" id="GO:0006508">
    <property type="term" value="P:proteolysis"/>
    <property type="evidence" value="ECO:0007669"/>
    <property type="project" value="UniProtKB-KW"/>
</dbReference>
<keyword evidence="3 6" id="KW-0732">Signal</keyword>
<dbReference type="OrthoDB" id="1735038at2759"/>
<dbReference type="Proteomes" id="UP001140453">
    <property type="component" value="Unassembled WGS sequence"/>
</dbReference>
<keyword evidence="4" id="KW-0378">Hydrolase</keyword>
<dbReference type="Gene3D" id="3.40.50.1820">
    <property type="entry name" value="alpha/beta hydrolase"/>
    <property type="match status" value="2"/>
</dbReference>
<keyword evidence="5" id="KW-0325">Glycoprotein</keyword>
<dbReference type="AlphaFoldDB" id="A0A9W9CTZ9"/>
<organism evidence="7 8">
    <name type="scientific">Gnomoniopsis smithogilvyi</name>
    <dbReference type="NCBI Taxonomy" id="1191159"/>
    <lineage>
        <taxon>Eukaryota</taxon>
        <taxon>Fungi</taxon>
        <taxon>Dikarya</taxon>
        <taxon>Ascomycota</taxon>
        <taxon>Pezizomycotina</taxon>
        <taxon>Sordariomycetes</taxon>
        <taxon>Sordariomycetidae</taxon>
        <taxon>Diaporthales</taxon>
        <taxon>Gnomoniaceae</taxon>
        <taxon>Gnomoniopsis</taxon>
    </lineage>
</organism>
<evidence type="ECO:0000313" key="8">
    <source>
        <dbReference type="Proteomes" id="UP001140453"/>
    </source>
</evidence>
<evidence type="ECO:0000256" key="1">
    <source>
        <dbReference type="ARBA" id="ARBA00011079"/>
    </source>
</evidence>
<evidence type="ECO:0000256" key="6">
    <source>
        <dbReference type="SAM" id="SignalP"/>
    </source>
</evidence>
<comment type="similarity">
    <text evidence="1">Belongs to the peptidase S28 family.</text>
</comment>
<name>A0A9W9CTZ9_9PEZI</name>
<dbReference type="PANTHER" id="PTHR11010:SF109">
    <property type="entry name" value="PEPTIDASE, FAMILY S28, PUTATIVE (AFU_ORTHOLOGUE AFUA_4G03790)-RELATED"/>
    <property type="match status" value="1"/>
</dbReference>
<evidence type="ECO:0008006" key="9">
    <source>
        <dbReference type="Google" id="ProtNLM"/>
    </source>
</evidence>
<dbReference type="Pfam" id="PF05577">
    <property type="entry name" value="Peptidase_S28"/>
    <property type="match status" value="1"/>
</dbReference>
<comment type="caution">
    <text evidence="7">The sequence shown here is derived from an EMBL/GenBank/DDBJ whole genome shotgun (WGS) entry which is preliminary data.</text>
</comment>
<reference evidence="7" key="1">
    <citation type="submission" date="2022-10" db="EMBL/GenBank/DDBJ databases">
        <title>Tapping the CABI collections for fungal endophytes: first genome assemblies for Collariella, Neodidymelliopsis, Ascochyta clinopodiicola, Didymella pomorum, Didymosphaeria variabile, Neocosmospora piperis and Neocucurbitaria cava.</title>
        <authorList>
            <person name="Hill R."/>
        </authorList>
    </citation>
    <scope>NUCLEOTIDE SEQUENCE</scope>
    <source>
        <strain evidence="7">IMI 355082</strain>
    </source>
</reference>
<gene>
    <name evidence="7" type="ORF">N0V93_009760</name>
</gene>
<dbReference type="EMBL" id="JAPEVB010000006">
    <property type="protein sequence ID" value="KAJ4386862.1"/>
    <property type="molecule type" value="Genomic_DNA"/>
</dbReference>
<dbReference type="InterPro" id="IPR029058">
    <property type="entry name" value="AB_hydrolase_fold"/>
</dbReference>
<accession>A0A9W9CTZ9</accession>